<dbReference type="PANTHER" id="PTHR39166:SF1">
    <property type="entry name" value="BLL1166 PROTEIN"/>
    <property type="match status" value="1"/>
</dbReference>
<sequence>MNLEDELLRILSSRRSLTRDLELVQSLHLPNWCIAAGYVRNAVWDDLHHYSATTPLNDVDVLYYDTSDSTEEHEKRYESLLKKHLHEYDWSVKNQARMHLRNGEKQYESVEDAMRRWPETATAVGVTLDKQGLVRVIAPCGLEDLFGLAVRRSPLFNEYEKYRQRVSHKDWMRIWPLLTLIDT</sequence>
<comment type="caution">
    <text evidence="1">The sequence shown here is derived from an EMBL/GenBank/DDBJ whole genome shotgun (WGS) entry which is preliminary data.</text>
</comment>
<protein>
    <submittedName>
        <fullName evidence="1">Nucleotidyltransferase family protein</fullName>
    </submittedName>
</protein>
<evidence type="ECO:0000313" key="2">
    <source>
        <dbReference type="Proteomes" id="UP001595755"/>
    </source>
</evidence>
<evidence type="ECO:0000313" key="1">
    <source>
        <dbReference type="EMBL" id="MFC4307318.1"/>
    </source>
</evidence>
<proteinExistence type="predicted"/>
<dbReference type="EMBL" id="JBHSED010000074">
    <property type="protein sequence ID" value="MFC4307318.1"/>
    <property type="molecule type" value="Genomic_DNA"/>
</dbReference>
<dbReference type="InterPro" id="IPR009267">
    <property type="entry name" value="NTP_transf_6"/>
</dbReference>
<dbReference type="Pfam" id="PF06042">
    <property type="entry name" value="NTP_transf_6"/>
    <property type="match status" value="1"/>
</dbReference>
<dbReference type="Proteomes" id="UP001595755">
    <property type="component" value="Unassembled WGS sequence"/>
</dbReference>
<organism evidence="1 2">
    <name type="scientific">Cohnella boryungensis</name>
    <dbReference type="NCBI Taxonomy" id="768479"/>
    <lineage>
        <taxon>Bacteria</taxon>
        <taxon>Bacillati</taxon>
        <taxon>Bacillota</taxon>
        <taxon>Bacilli</taxon>
        <taxon>Bacillales</taxon>
        <taxon>Paenibacillaceae</taxon>
        <taxon>Cohnella</taxon>
    </lineage>
</organism>
<dbReference type="RefSeq" id="WP_204603052.1">
    <property type="nucleotide sequence ID" value="NZ_JBHSED010000074.1"/>
</dbReference>
<name>A0ABV8SID9_9BACL</name>
<accession>A0ABV8SID9</accession>
<keyword evidence="2" id="KW-1185">Reference proteome</keyword>
<reference evidence="2" key="1">
    <citation type="journal article" date="2019" name="Int. J. Syst. Evol. Microbiol.">
        <title>The Global Catalogue of Microorganisms (GCM) 10K type strain sequencing project: providing services to taxonomists for standard genome sequencing and annotation.</title>
        <authorList>
            <consortium name="The Broad Institute Genomics Platform"/>
            <consortium name="The Broad Institute Genome Sequencing Center for Infectious Disease"/>
            <person name="Wu L."/>
            <person name="Ma J."/>
        </authorList>
    </citation>
    <scope>NUCLEOTIDE SEQUENCE [LARGE SCALE GENOMIC DNA]</scope>
    <source>
        <strain evidence="2">CGMCC 4.1641</strain>
    </source>
</reference>
<gene>
    <name evidence="1" type="ORF">ACFO1S_28225</name>
</gene>
<dbReference type="PANTHER" id="PTHR39166">
    <property type="entry name" value="BLL1166 PROTEIN"/>
    <property type="match status" value="1"/>
</dbReference>